<accession>A0A640KIP3</accession>
<keyword evidence="3" id="KW-1185">Reference proteome</keyword>
<evidence type="ECO:0000259" key="1">
    <source>
        <dbReference type="SMART" id="SM00233"/>
    </source>
</evidence>
<organism evidence="2 3">
    <name type="scientific">Leishmania tarentolae</name>
    <name type="common">Sauroleishmania tarentolae</name>
    <dbReference type="NCBI Taxonomy" id="5689"/>
    <lineage>
        <taxon>Eukaryota</taxon>
        <taxon>Discoba</taxon>
        <taxon>Euglenozoa</taxon>
        <taxon>Kinetoplastea</taxon>
        <taxon>Metakinetoplastina</taxon>
        <taxon>Trypanosomatida</taxon>
        <taxon>Trypanosomatidae</taxon>
        <taxon>Leishmaniinae</taxon>
        <taxon>Leishmania</taxon>
        <taxon>lizard Leishmania</taxon>
    </lineage>
</organism>
<sequence length="414" mass="46196">MGHPADVRKFRMGKRERPPLTPPLCEGWLEKFALCRGMFTKRGWHRRYAFVTHQGLGLCHTNPRDKGNELDGRPLKILHATSCIPFGKKRNGEVQLQPVYFIGDVTAARHPEVPQKCHNGICSDTVSLAEGGSSTVSVCDLTSNGNTCTYYYFGLSFEEHRKRYLLLLRTSSPKDYIMWTTYLPLYVHEGSAPRIVPMGHPLEAGRPQPIDLNYRRLTEKRESLLPSTVTFYVDPNPCTFDEHLKVRRLCLNWDEGEHRRLFTTAVERVRSLCGVSESTASASITKMQDKSKEAYHRVVCSLFEELSPTVTEYDEWHPPCYDGNAVPNPGVAASISVGVTARSAGAAHPPTTRIGTAEDAADDLNMRESSRQSGSQRCFCSLSVSADSDEGKGVCKYQNTENGDIAAYSNLLKS</sequence>
<evidence type="ECO:0000313" key="3">
    <source>
        <dbReference type="Proteomes" id="UP000419144"/>
    </source>
</evidence>
<dbReference type="CDD" id="cd00821">
    <property type="entry name" value="PH"/>
    <property type="match status" value="1"/>
</dbReference>
<dbReference type="AlphaFoldDB" id="A0A640KIP3"/>
<reference evidence="2" key="1">
    <citation type="submission" date="2019-11" db="EMBL/GenBank/DDBJ databases">
        <title>Leishmania tarentolae CDS.</title>
        <authorList>
            <person name="Goto Y."/>
            <person name="Yamagishi J."/>
        </authorList>
    </citation>
    <scope>NUCLEOTIDE SEQUENCE [LARGE SCALE GENOMIC DNA]</scope>
    <source>
        <strain evidence="2">Parrot Tar II</strain>
    </source>
</reference>
<dbReference type="EMBL" id="BLBS01000034">
    <property type="protein sequence ID" value="GET89178.1"/>
    <property type="molecule type" value="Genomic_DNA"/>
</dbReference>
<dbReference type="SMART" id="SM00233">
    <property type="entry name" value="PH"/>
    <property type="match status" value="1"/>
</dbReference>
<gene>
    <name evidence="2" type="ORF">LtaPh_2508900</name>
</gene>
<feature type="domain" description="PH" evidence="1">
    <location>
        <begin position="23"/>
        <end position="190"/>
    </location>
</feature>
<proteinExistence type="predicted"/>
<dbReference type="InterPro" id="IPR001849">
    <property type="entry name" value="PH_domain"/>
</dbReference>
<protein>
    <recommendedName>
        <fullName evidence="1">PH domain-containing protein</fullName>
    </recommendedName>
</protein>
<dbReference type="VEuPathDB" id="TriTrypDB:LtaPh_2508900"/>
<comment type="caution">
    <text evidence="2">The sequence shown here is derived from an EMBL/GenBank/DDBJ whole genome shotgun (WGS) entry which is preliminary data.</text>
</comment>
<dbReference type="OrthoDB" id="260220at2759"/>
<dbReference type="Proteomes" id="UP000419144">
    <property type="component" value="Unassembled WGS sequence"/>
</dbReference>
<name>A0A640KIP3_LEITA</name>
<dbReference type="SUPFAM" id="SSF50729">
    <property type="entry name" value="PH domain-like"/>
    <property type="match status" value="1"/>
</dbReference>
<evidence type="ECO:0000313" key="2">
    <source>
        <dbReference type="EMBL" id="GET89178.1"/>
    </source>
</evidence>